<dbReference type="PRINTS" id="PR00725">
    <property type="entry name" value="DADACBPTASE1"/>
</dbReference>
<dbReference type="GO" id="GO:0008360">
    <property type="term" value="P:regulation of cell shape"/>
    <property type="evidence" value="ECO:0007669"/>
    <property type="project" value="UniProtKB-KW"/>
</dbReference>
<dbReference type="GO" id="GO:0009252">
    <property type="term" value="P:peptidoglycan biosynthetic process"/>
    <property type="evidence" value="ECO:0007669"/>
    <property type="project" value="UniProtKB-KW"/>
</dbReference>
<feature type="active site" description="Proton acceptor" evidence="7">
    <location>
        <position position="111"/>
    </location>
</feature>
<evidence type="ECO:0000256" key="7">
    <source>
        <dbReference type="PIRSR" id="PIRSR618044-1"/>
    </source>
</evidence>
<evidence type="ECO:0000256" key="4">
    <source>
        <dbReference type="ARBA" id="ARBA00022960"/>
    </source>
</evidence>
<gene>
    <name evidence="12" type="ORF">COT03_00140</name>
</gene>
<evidence type="ECO:0000256" key="10">
    <source>
        <dbReference type="SAM" id="Phobius"/>
    </source>
</evidence>
<dbReference type="SUPFAM" id="SSF56601">
    <property type="entry name" value="beta-lactamase/transpeptidase-like"/>
    <property type="match status" value="1"/>
</dbReference>
<keyword evidence="3" id="KW-0378">Hydrolase</keyword>
<dbReference type="GO" id="GO:0071555">
    <property type="term" value="P:cell wall organization"/>
    <property type="evidence" value="ECO:0007669"/>
    <property type="project" value="UniProtKB-KW"/>
</dbReference>
<reference evidence="13" key="1">
    <citation type="submission" date="2017-09" db="EMBL/GenBank/DDBJ databases">
        <title>Depth-based differentiation of microbial function through sediment-hosted aquifers and enrichment of novel symbionts in the deep terrestrial subsurface.</title>
        <authorList>
            <person name="Probst A.J."/>
            <person name="Ladd B."/>
            <person name="Jarett J.K."/>
            <person name="Geller-Mcgrath D.E."/>
            <person name="Sieber C.M.K."/>
            <person name="Emerson J.B."/>
            <person name="Anantharaman K."/>
            <person name="Thomas B.C."/>
            <person name="Malmstrom R."/>
            <person name="Stieglmeier M."/>
            <person name="Klingl A."/>
            <person name="Woyke T."/>
            <person name="Ryan C.M."/>
            <person name="Banfield J.F."/>
        </authorList>
    </citation>
    <scope>NUCLEOTIDE SEQUENCE [LARGE SCALE GENOMIC DNA]</scope>
</reference>
<evidence type="ECO:0000256" key="5">
    <source>
        <dbReference type="ARBA" id="ARBA00022984"/>
    </source>
</evidence>
<keyword evidence="2" id="KW-0732">Signal</keyword>
<comment type="similarity">
    <text evidence="1 9">Belongs to the peptidase S11 family.</text>
</comment>
<dbReference type="Gene3D" id="3.40.710.10">
    <property type="entry name" value="DD-peptidase/beta-lactamase superfamily"/>
    <property type="match status" value="1"/>
</dbReference>
<dbReference type="InterPro" id="IPR012338">
    <property type="entry name" value="Beta-lactam/transpept-like"/>
</dbReference>
<keyword evidence="4" id="KW-0133">Cell shape</keyword>
<evidence type="ECO:0000256" key="8">
    <source>
        <dbReference type="PIRSR" id="PIRSR618044-2"/>
    </source>
</evidence>
<feature type="domain" description="Peptidase S11 D-alanyl-D-alanine carboxypeptidase A N-terminal" evidence="11">
    <location>
        <begin position="77"/>
        <end position="298"/>
    </location>
</feature>
<comment type="caution">
    <text evidence="12">The sequence shown here is derived from an EMBL/GenBank/DDBJ whole genome shotgun (WGS) entry which is preliminary data.</text>
</comment>
<name>A0A2M6YS65_9BACT</name>
<keyword evidence="5" id="KW-0573">Peptidoglycan synthesis</keyword>
<evidence type="ECO:0000313" key="13">
    <source>
        <dbReference type="Proteomes" id="UP000229502"/>
    </source>
</evidence>
<dbReference type="AlphaFoldDB" id="A0A2M6YS65"/>
<protein>
    <recommendedName>
        <fullName evidence="11">Peptidase S11 D-alanyl-D-alanine carboxypeptidase A N-terminal domain-containing protein</fullName>
    </recommendedName>
</protein>
<organism evidence="12 13">
    <name type="scientific">Candidatus Shapirobacteria bacterium CG07_land_8_20_14_0_80_39_18</name>
    <dbReference type="NCBI Taxonomy" id="1974882"/>
    <lineage>
        <taxon>Bacteria</taxon>
        <taxon>Candidatus Shapironibacteriota</taxon>
    </lineage>
</organism>
<evidence type="ECO:0000256" key="6">
    <source>
        <dbReference type="ARBA" id="ARBA00023316"/>
    </source>
</evidence>
<keyword evidence="10" id="KW-1133">Transmembrane helix</keyword>
<keyword evidence="6" id="KW-0961">Cell wall biogenesis/degradation</keyword>
<dbReference type="InterPro" id="IPR001967">
    <property type="entry name" value="Peptidase_S11_N"/>
</dbReference>
<dbReference type="Proteomes" id="UP000229502">
    <property type="component" value="Unassembled WGS sequence"/>
</dbReference>
<sequence>MSLSAIIFQSAEKKHSGLKVLSPLLVFSILLSFLALAIKIVKTKPLFPSTSNQVLSFGELLPSPKPYPINKETYFLPELTAESVIIVDVDSAVVLYQKNADLKLLPASTTKMMTATVVIDNYSLDKVLTVGNTKVDGNTIKLIPGEKIIVENLLYGLLVGSGNDAAQVLAENFPGGIEAFVSAMNQKAADLRLENTHFTNPMGLDEGNHYSTARDLARLATKVVGDPILAKIVSTPEITITDISGEVKHSLKNTNELVGKIEGVKGVKTGWTQNAGECLVAWVEKEGKKIVIVVLESKNRFEETRSLIDWAFNNFEWKTIVPTSYP</sequence>
<dbReference type="PANTHER" id="PTHR21581">
    <property type="entry name" value="D-ALANYL-D-ALANINE CARBOXYPEPTIDASE"/>
    <property type="match status" value="1"/>
</dbReference>
<feature type="transmembrane region" description="Helical" evidence="10">
    <location>
        <begin position="20"/>
        <end position="41"/>
    </location>
</feature>
<evidence type="ECO:0000256" key="2">
    <source>
        <dbReference type="ARBA" id="ARBA00022729"/>
    </source>
</evidence>
<evidence type="ECO:0000259" key="11">
    <source>
        <dbReference type="Pfam" id="PF00768"/>
    </source>
</evidence>
<feature type="active site" evidence="7">
    <location>
        <position position="161"/>
    </location>
</feature>
<dbReference type="InterPro" id="IPR018044">
    <property type="entry name" value="Peptidase_S11"/>
</dbReference>
<accession>A0A2M6YS65</accession>
<dbReference type="GO" id="GO:0009002">
    <property type="term" value="F:serine-type D-Ala-D-Ala carboxypeptidase activity"/>
    <property type="evidence" value="ECO:0007669"/>
    <property type="project" value="InterPro"/>
</dbReference>
<feature type="binding site" evidence="8">
    <location>
        <position position="268"/>
    </location>
    <ligand>
        <name>substrate</name>
    </ligand>
</feature>
<evidence type="ECO:0000256" key="1">
    <source>
        <dbReference type="ARBA" id="ARBA00007164"/>
    </source>
</evidence>
<evidence type="ECO:0000256" key="3">
    <source>
        <dbReference type="ARBA" id="ARBA00022801"/>
    </source>
</evidence>
<proteinExistence type="inferred from homology"/>
<evidence type="ECO:0000256" key="9">
    <source>
        <dbReference type="RuleBase" id="RU004016"/>
    </source>
</evidence>
<dbReference type="EMBL" id="PEWZ01000010">
    <property type="protein sequence ID" value="PIU36336.1"/>
    <property type="molecule type" value="Genomic_DNA"/>
</dbReference>
<keyword evidence="10" id="KW-0812">Transmembrane</keyword>
<feature type="active site" description="Acyl-ester intermediate" evidence="7">
    <location>
        <position position="108"/>
    </location>
</feature>
<dbReference type="GO" id="GO:0006508">
    <property type="term" value="P:proteolysis"/>
    <property type="evidence" value="ECO:0007669"/>
    <property type="project" value="InterPro"/>
</dbReference>
<keyword evidence="10" id="KW-0472">Membrane</keyword>
<dbReference type="PANTHER" id="PTHR21581:SF6">
    <property type="entry name" value="TRAFFICKING PROTEIN PARTICLE COMPLEX SUBUNIT 12"/>
    <property type="match status" value="1"/>
</dbReference>
<evidence type="ECO:0000313" key="12">
    <source>
        <dbReference type="EMBL" id="PIU36336.1"/>
    </source>
</evidence>
<dbReference type="Pfam" id="PF00768">
    <property type="entry name" value="Peptidase_S11"/>
    <property type="match status" value="1"/>
</dbReference>